<reference evidence="1" key="1">
    <citation type="submission" date="2018-05" db="EMBL/GenBank/DDBJ databases">
        <authorList>
            <person name="Lanie J.A."/>
            <person name="Ng W.-L."/>
            <person name="Kazmierczak K.M."/>
            <person name="Andrzejewski T.M."/>
            <person name="Davidsen T.M."/>
            <person name="Wayne K.J."/>
            <person name="Tettelin H."/>
            <person name="Glass J.I."/>
            <person name="Rusch D."/>
            <person name="Podicherti R."/>
            <person name="Tsui H.-C.T."/>
            <person name="Winkler M.E."/>
        </authorList>
    </citation>
    <scope>NUCLEOTIDE SEQUENCE</scope>
</reference>
<organism evidence="1">
    <name type="scientific">marine metagenome</name>
    <dbReference type="NCBI Taxonomy" id="408172"/>
    <lineage>
        <taxon>unclassified sequences</taxon>
        <taxon>metagenomes</taxon>
        <taxon>ecological metagenomes</taxon>
    </lineage>
</organism>
<accession>A0A382J477</accession>
<dbReference type="AlphaFoldDB" id="A0A382J477"/>
<gene>
    <name evidence="1" type="ORF">METZ01_LOCUS259442</name>
</gene>
<evidence type="ECO:0000313" key="1">
    <source>
        <dbReference type="EMBL" id="SVC06588.1"/>
    </source>
</evidence>
<protein>
    <submittedName>
        <fullName evidence="1">Uncharacterized protein</fullName>
    </submittedName>
</protein>
<sequence length="66" mass="7215">MAAFIKDDPISTSTSCTVPSCSTNSILGIAVPRRGDCEYNQKTTQHTSNNFKESSNIVFHAWFATS</sequence>
<dbReference type="EMBL" id="UINC01071580">
    <property type="protein sequence ID" value="SVC06588.1"/>
    <property type="molecule type" value="Genomic_DNA"/>
</dbReference>
<proteinExistence type="predicted"/>
<name>A0A382J477_9ZZZZ</name>